<feature type="coiled-coil region" evidence="5">
    <location>
        <begin position="74"/>
        <end position="118"/>
    </location>
</feature>
<dbReference type="InterPro" id="IPR001789">
    <property type="entry name" value="Sig_transdc_resp-reg_receiver"/>
</dbReference>
<dbReference type="InterPro" id="IPR004358">
    <property type="entry name" value="Sig_transdc_His_kin-like_C"/>
</dbReference>
<dbReference type="SUPFAM" id="SSF52172">
    <property type="entry name" value="CheY-like"/>
    <property type="match status" value="1"/>
</dbReference>
<dbReference type="PRINTS" id="PR00344">
    <property type="entry name" value="BCTRLSENSOR"/>
</dbReference>
<feature type="transmembrane region" description="Helical" evidence="6">
    <location>
        <begin position="44"/>
        <end position="64"/>
    </location>
</feature>
<dbReference type="Gene3D" id="3.30.565.10">
    <property type="entry name" value="Histidine kinase-like ATPase, C-terminal domain"/>
    <property type="match status" value="1"/>
</dbReference>
<dbReference type="EMBL" id="AP025591">
    <property type="protein sequence ID" value="BDG06226.1"/>
    <property type="molecule type" value="Genomic_DNA"/>
</dbReference>
<evidence type="ECO:0000256" key="5">
    <source>
        <dbReference type="SAM" id="Coils"/>
    </source>
</evidence>
<dbReference type="EC" id="2.7.13.3" evidence="2"/>
<dbReference type="SMART" id="SM00387">
    <property type="entry name" value="HATPase_c"/>
    <property type="match status" value="1"/>
</dbReference>
<protein>
    <recommendedName>
        <fullName evidence="2">histidine kinase</fullName>
        <ecNumber evidence="2">2.7.13.3</ecNumber>
    </recommendedName>
</protein>
<dbReference type="Gene3D" id="3.40.50.2300">
    <property type="match status" value="1"/>
</dbReference>
<dbReference type="InterPro" id="IPR003661">
    <property type="entry name" value="HisK_dim/P_dom"/>
</dbReference>
<comment type="catalytic activity">
    <reaction evidence="1">
        <text>ATP + protein L-histidine = ADP + protein N-phospho-L-histidine.</text>
        <dbReference type="EC" id="2.7.13.3"/>
    </reaction>
</comment>
<evidence type="ECO:0000256" key="4">
    <source>
        <dbReference type="PROSITE-ProRule" id="PRU00169"/>
    </source>
</evidence>
<sequence length="491" mass="51199">MHPGPAHSGRSFALALPAAKAVAALAGLLAVAGLAILLVGDGRALAAGVALAGAAGIGFLGGWIPSRARRRREVATLAALREELEATRRSAEGERQLLVEAERQARDAAERADRAKDEFVATVSHELRTPLNAVLGWARLLRLGKLDATATARAVETIERSASAQAQIVDDLLDVSRIVRGQLRLDVRPVDLVPVIEAAIDAVRPAAVAREIGIAAVLMPRAGPVAGDPGRLQQVVWNLLANGIKFTKRGGRVEVRLDQEGDAVAIRVKDTGAGIDSAFLPHVFERFRQADSSSTRAHGGLGLGLAIVRHLVEAHGGTVAAASDGPGRGATFTVRLPLLVPKPHRARDVAGSLPVVDAAAPLAALARVRVLVVDDDPDTVEVVRQVLEQAGAQVVAAASAREAIEAFAARPPDVVLSDLGMPGEDGYALIARIRALEAARGGDVPAAALTAYTQGDERRRALEAGYQLYLAKPVEPSALTAAIARLAGRLS</sequence>
<accession>A0ABN6MZX7</accession>
<keyword evidence="6" id="KW-1133">Transmembrane helix</keyword>
<dbReference type="Pfam" id="PF00512">
    <property type="entry name" value="HisKA"/>
    <property type="match status" value="1"/>
</dbReference>
<dbReference type="Gene3D" id="1.10.287.130">
    <property type="match status" value="1"/>
</dbReference>
<keyword evidence="3 4" id="KW-0597">Phosphoprotein</keyword>
<evidence type="ECO:0000256" key="6">
    <source>
        <dbReference type="SAM" id="Phobius"/>
    </source>
</evidence>
<dbReference type="PANTHER" id="PTHR43547:SF2">
    <property type="entry name" value="HYBRID SIGNAL TRANSDUCTION HISTIDINE KINASE C"/>
    <property type="match status" value="1"/>
</dbReference>
<feature type="domain" description="Response regulatory" evidence="8">
    <location>
        <begin position="369"/>
        <end position="487"/>
    </location>
</feature>
<dbReference type="SMART" id="SM00448">
    <property type="entry name" value="REC"/>
    <property type="match status" value="1"/>
</dbReference>
<evidence type="ECO:0000313" key="10">
    <source>
        <dbReference type="Proteomes" id="UP001162891"/>
    </source>
</evidence>
<feature type="domain" description="Histidine kinase" evidence="7">
    <location>
        <begin position="122"/>
        <end position="340"/>
    </location>
</feature>
<dbReference type="Proteomes" id="UP001162891">
    <property type="component" value="Chromosome"/>
</dbReference>
<dbReference type="Pfam" id="PF02518">
    <property type="entry name" value="HATPase_c"/>
    <property type="match status" value="1"/>
</dbReference>
<dbReference type="RefSeq" id="WP_248355629.1">
    <property type="nucleotide sequence ID" value="NZ_AP025591.1"/>
</dbReference>
<evidence type="ECO:0000313" key="9">
    <source>
        <dbReference type="EMBL" id="BDG06226.1"/>
    </source>
</evidence>
<keyword evidence="5" id="KW-0175">Coiled coil</keyword>
<dbReference type="PROSITE" id="PS50109">
    <property type="entry name" value="HIS_KIN"/>
    <property type="match status" value="1"/>
</dbReference>
<evidence type="ECO:0000259" key="7">
    <source>
        <dbReference type="PROSITE" id="PS50109"/>
    </source>
</evidence>
<proteinExistence type="predicted"/>
<dbReference type="InterPro" id="IPR036097">
    <property type="entry name" value="HisK_dim/P_sf"/>
</dbReference>
<evidence type="ECO:0000256" key="1">
    <source>
        <dbReference type="ARBA" id="ARBA00000085"/>
    </source>
</evidence>
<reference evidence="10" key="1">
    <citation type="journal article" date="2022" name="Int. J. Syst. Evol. Microbiol.">
        <title>Anaeromyxobacter oryzae sp. nov., Anaeromyxobacter diazotrophicus sp. nov. and Anaeromyxobacter paludicola sp. nov., isolated from paddy soils.</title>
        <authorList>
            <person name="Itoh H."/>
            <person name="Xu Z."/>
            <person name="Mise K."/>
            <person name="Masuda Y."/>
            <person name="Ushijima N."/>
            <person name="Hayakawa C."/>
            <person name="Shiratori Y."/>
            <person name="Senoo K."/>
        </authorList>
    </citation>
    <scope>NUCLEOTIDE SEQUENCE [LARGE SCALE GENOMIC DNA]</scope>
    <source>
        <strain evidence="10">Red232</strain>
    </source>
</reference>
<dbReference type="PROSITE" id="PS50110">
    <property type="entry name" value="RESPONSE_REGULATORY"/>
    <property type="match status" value="1"/>
</dbReference>
<dbReference type="SUPFAM" id="SSF47384">
    <property type="entry name" value="Homodimeric domain of signal transducing histidine kinase"/>
    <property type="match status" value="1"/>
</dbReference>
<dbReference type="PANTHER" id="PTHR43547">
    <property type="entry name" value="TWO-COMPONENT HISTIDINE KINASE"/>
    <property type="match status" value="1"/>
</dbReference>
<dbReference type="SUPFAM" id="SSF55874">
    <property type="entry name" value="ATPase domain of HSP90 chaperone/DNA topoisomerase II/histidine kinase"/>
    <property type="match status" value="1"/>
</dbReference>
<organism evidence="9 10">
    <name type="scientific">Anaeromyxobacter oryzae</name>
    <dbReference type="NCBI Taxonomy" id="2918170"/>
    <lineage>
        <taxon>Bacteria</taxon>
        <taxon>Pseudomonadati</taxon>
        <taxon>Myxococcota</taxon>
        <taxon>Myxococcia</taxon>
        <taxon>Myxococcales</taxon>
        <taxon>Cystobacterineae</taxon>
        <taxon>Anaeromyxobacteraceae</taxon>
        <taxon>Anaeromyxobacter</taxon>
    </lineage>
</organism>
<name>A0ABN6MZX7_9BACT</name>
<dbReference type="CDD" id="cd16922">
    <property type="entry name" value="HATPase_EvgS-ArcB-TorS-like"/>
    <property type="match status" value="1"/>
</dbReference>
<dbReference type="InterPro" id="IPR011006">
    <property type="entry name" value="CheY-like_superfamily"/>
</dbReference>
<dbReference type="Pfam" id="PF00072">
    <property type="entry name" value="Response_reg"/>
    <property type="match status" value="1"/>
</dbReference>
<feature type="transmembrane region" description="Helical" evidence="6">
    <location>
        <begin position="12"/>
        <end position="38"/>
    </location>
</feature>
<gene>
    <name evidence="9" type="ORF">AMOR_52220</name>
</gene>
<evidence type="ECO:0000256" key="2">
    <source>
        <dbReference type="ARBA" id="ARBA00012438"/>
    </source>
</evidence>
<evidence type="ECO:0000256" key="3">
    <source>
        <dbReference type="ARBA" id="ARBA00022553"/>
    </source>
</evidence>
<keyword evidence="6" id="KW-0812">Transmembrane</keyword>
<keyword evidence="6" id="KW-0472">Membrane</keyword>
<keyword evidence="10" id="KW-1185">Reference proteome</keyword>
<dbReference type="CDD" id="cd00082">
    <property type="entry name" value="HisKA"/>
    <property type="match status" value="1"/>
</dbReference>
<dbReference type="InterPro" id="IPR036890">
    <property type="entry name" value="HATPase_C_sf"/>
</dbReference>
<feature type="modified residue" description="4-aspartylphosphate" evidence="4">
    <location>
        <position position="418"/>
    </location>
</feature>
<dbReference type="InterPro" id="IPR005467">
    <property type="entry name" value="His_kinase_dom"/>
</dbReference>
<evidence type="ECO:0000259" key="8">
    <source>
        <dbReference type="PROSITE" id="PS50110"/>
    </source>
</evidence>
<dbReference type="SMART" id="SM00388">
    <property type="entry name" value="HisKA"/>
    <property type="match status" value="1"/>
</dbReference>
<dbReference type="InterPro" id="IPR003594">
    <property type="entry name" value="HATPase_dom"/>
</dbReference>